<keyword evidence="1" id="KW-0472">Membrane</keyword>
<evidence type="ECO:0000256" key="1">
    <source>
        <dbReference type="SAM" id="Phobius"/>
    </source>
</evidence>
<protein>
    <submittedName>
        <fullName evidence="2">Uncharacterized protein</fullName>
    </submittedName>
</protein>
<organism evidence="2">
    <name type="scientific">viral metagenome</name>
    <dbReference type="NCBI Taxonomy" id="1070528"/>
    <lineage>
        <taxon>unclassified sequences</taxon>
        <taxon>metagenomes</taxon>
        <taxon>organismal metagenomes</taxon>
    </lineage>
</organism>
<evidence type="ECO:0000313" key="2">
    <source>
        <dbReference type="EMBL" id="QHU31431.1"/>
    </source>
</evidence>
<name>A0A6C0LNW5_9ZZZZ</name>
<feature type="transmembrane region" description="Helical" evidence="1">
    <location>
        <begin position="74"/>
        <end position="94"/>
    </location>
</feature>
<proteinExistence type="predicted"/>
<dbReference type="EMBL" id="MN740526">
    <property type="protein sequence ID" value="QHU31431.1"/>
    <property type="molecule type" value="Genomic_DNA"/>
</dbReference>
<dbReference type="AlphaFoldDB" id="A0A6C0LNW5"/>
<reference evidence="2" key="1">
    <citation type="journal article" date="2020" name="Nature">
        <title>Giant virus diversity and host interactions through global metagenomics.</title>
        <authorList>
            <person name="Schulz F."/>
            <person name="Roux S."/>
            <person name="Paez-Espino D."/>
            <person name="Jungbluth S."/>
            <person name="Walsh D.A."/>
            <person name="Denef V.J."/>
            <person name="McMahon K.D."/>
            <person name="Konstantinidis K.T."/>
            <person name="Eloe-Fadrosh E.A."/>
            <person name="Kyrpides N.C."/>
            <person name="Woyke T."/>
        </authorList>
    </citation>
    <scope>NUCLEOTIDE SEQUENCE</scope>
    <source>
        <strain evidence="2">GVMAG-M-3300027963-21</strain>
    </source>
</reference>
<keyword evidence="1" id="KW-1133">Transmembrane helix</keyword>
<keyword evidence="1" id="KW-0812">Transmembrane</keyword>
<sequence>MEYTGIIHMLNSIQMLNDTYSSYVPNITPITYIEPYASIIPYYTLKPITYIKHFDMLATLTMLTRMASLTYLKAILYIQHLASSFASFASFAYIEHMKEFLYLLPLAFLALFTFITLLLTYNKDVIEDDLTDDEILTEEDYITDDELIDDEIDYTLSSIEECKVVNKEGVLVSDNKKFRGILVDIWKTMEKQEILENTTFKFKSGNKRGVKGYNWFEEINMSFQNRDANATLKEIIYFVKINNYAIDLSITLRTGETVKINID</sequence>
<accession>A0A6C0LNW5</accession>
<feature type="transmembrane region" description="Helical" evidence="1">
    <location>
        <begin position="100"/>
        <end position="121"/>
    </location>
</feature>